<gene>
    <name evidence="1" type="ORF">GCM10022254_18420</name>
</gene>
<accession>A0ABP8BWB4</accession>
<dbReference type="Pfam" id="PF04402">
    <property type="entry name" value="SIMPL"/>
    <property type="match status" value="1"/>
</dbReference>
<dbReference type="PANTHER" id="PTHR34387:SF1">
    <property type="entry name" value="PERIPLASMIC IMMUNOGENIC PROTEIN"/>
    <property type="match status" value="1"/>
</dbReference>
<name>A0ABP8BWB4_9ACTN</name>
<sequence length="210" mass="22915">MQMLKQPWGVSAHGTASVRRKPDLVRVRFKVVRLEQTPSRAFEAANDAVQAVRRTLREHGVEDAAVDSSRLGLKSSWSYGTKRKLLGYECVAAFSVESHALDDVQSLLVDLVAVGAHEIEEVAFDVRGKRELRAEARRRAVTAAREKAELYAEAVGVRLGDVVHIEDVNPDSLGVERYRSHSSVDVASEQDLAPGSIVVSAAVILGFSLA</sequence>
<protein>
    <submittedName>
        <fullName evidence="1">SIMPL domain-containing protein</fullName>
    </submittedName>
</protein>
<dbReference type="Gene3D" id="3.30.110.170">
    <property type="entry name" value="Protein of unknown function (DUF541), domain 1"/>
    <property type="match status" value="1"/>
</dbReference>
<evidence type="ECO:0000313" key="2">
    <source>
        <dbReference type="Proteomes" id="UP001501710"/>
    </source>
</evidence>
<organism evidence="1 2">
    <name type="scientific">Actinomadura meridiana</name>
    <dbReference type="NCBI Taxonomy" id="559626"/>
    <lineage>
        <taxon>Bacteria</taxon>
        <taxon>Bacillati</taxon>
        <taxon>Actinomycetota</taxon>
        <taxon>Actinomycetes</taxon>
        <taxon>Streptosporangiales</taxon>
        <taxon>Thermomonosporaceae</taxon>
        <taxon>Actinomadura</taxon>
    </lineage>
</organism>
<comment type="caution">
    <text evidence="1">The sequence shown here is derived from an EMBL/GenBank/DDBJ whole genome shotgun (WGS) entry which is preliminary data.</text>
</comment>
<proteinExistence type="predicted"/>
<dbReference type="InterPro" id="IPR052022">
    <property type="entry name" value="26kDa_periplasmic_antigen"/>
</dbReference>
<dbReference type="PANTHER" id="PTHR34387">
    <property type="entry name" value="SLR1258 PROTEIN"/>
    <property type="match status" value="1"/>
</dbReference>
<dbReference type="Proteomes" id="UP001501710">
    <property type="component" value="Unassembled WGS sequence"/>
</dbReference>
<evidence type="ECO:0000313" key="1">
    <source>
        <dbReference type="EMBL" id="GAA4228396.1"/>
    </source>
</evidence>
<keyword evidence="2" id="KW-1185">Reference proteome</keyword>
<dbReference type="EMBL" id="BAABAS010000004">
    <property type="protein sequence ID" value="GAA4228396.1"/>
    <property type="molecule type" value="Genomic_DNA"/>
</dbReference>
<reference evidence="2" key="1">
    <citation type="journal article" date="2019" name="Int. J. Syst. Evol. Microbiol.">
        <title>The Global Catalogue of Microorganisms (GCM) 10K type strain sequencing project: providing services to taxonomists for standard genome sequencing and annotation.</title>
        <authorList>
            <consortium name="The Broad Institute Genomics Platform"/>
            <consortium name="The Broad Institute Genome Sequencing Center for Infectious Disease"/>
            <person name="Wu L."/>
            <person name="Ma J."/>
        </authorList>
    </citation>
    <scope>NUCLEOTIDE SEQUENCE [LARGE SCALE GENOMIC DNA]</scope>
    <source>
        <strain evidence="2">JCM 17440</strain>
    </source>
</reference>
<dbReference type="Gene3D" id="3.30.70.2970">
    <property type="entry name" value="Protein of unknown function (DUF541), domain 2"/>
    <property type="match status" value="1"/>
</dbReference>
<dbReference type="InterPro" id="IPR007497">
    <property type="entry name" value="SIMPL/DUF541"/>
</dbReference>